<evidence type="ECO:0000313" key="3">
    <source>
        <dbReference type="Proteomes" id="UP000038045"/>
    </source>
</evidence>
<proteinExistence type="predicted"/>
<feature type="compositionally biased region" description="Basic and acidic residues" evidence="1">
    <location>
        <begin position="110"/>
        <end position="120"/>
    </location>
</feature>
<organism evidence="3 4">
    <name type="scientific">Parastrongyloides trichosuri</name>
    <name type="common">Possum-specific nematode worm</name>
    <dbReference type="NCBI Taxonomy" id="131310"/>
    <lineage>
        <taxon>Eukaryota</taxon>
        <taxon>Metazoa</taxon>
        <taxon>Ecdysozoa</taxon>
        <taxon>Nematoda</taxon>
        <taxon>Chromadorea</taxon>
        <taxon>Rhabditida</taxon>
        <taxon>Tylenchina</taxon>
        <taxon>Panagrolaimomorpha</taxon>
        <taxon>Strongyloidoidea</taxon>
        <taxon>Strongyloididae</taxon>
        <taxon>Parastrongyloides</taxon>
    </lineage>
</organism>
<feature type="signal peptide" evidence="2">
    <location>
        <begin position="1"/>
        <end position="17"/>
    </location>
</feature>
<dbReference type="WBParaSite" id="PTRK_0000561600.1">
    <property type="protein sequence ID" value="PTRK_0000561600.1"/>
    <property type="gene ID" value="PTRK_0000561600"/>
</dbReference>
<sequence length="167" mass="18058">MASLIAALTLVAGVTEAEDSTAPSLGEMAAYARNAYVECLNQAALHLEASGEAAGVVVDAAFTRRKDRRTDVRVVLIEYLGVTELATEIYRTVLRETSVVSMHSTARVDPCGDRRARSKEISPGPCDKFGDGSRLKRSSRAASTKKAPPRGEWRGAYRARLRYTAAP</sequence>
<keyword evidence="2" id="KW-0732">Signal</keyword>
<keyword evidence="3" id="KW-1185">Reference proteome</keyword>
<evidence type="ECO:0000313" key="4">
    <source>
        <dbReference type="WBParaSite" id="PTRK_0000561600.1"/>
    </source>
</evidence>
<evidence type="ECO:0000256" key="1">
    <source>
        <dbReference type="SAM" id="MobiDB-lite"/>
    </source>
</evidence>
<protein>
    <submittedName>
        <fullName evidence="4">Cystatin domain-containing protein</fullName>
    </submittedName>
</protein>
<dbReference type="AlphaFoldDB" id="A0A0N4ZDF3"/>
<reference evidence="4" key="1">
    <citation type="submission" date="2017-02" db="UniProtKB">
        <authorList>
            <consortium name="WormBaseParasite"/>
        </authorList>
    </citation>
    <scope>IDENTIFICATION</scope>
</reference>
<accession>A0A0N4ZDF3</accession>
<feature type="chain" id="PRO_5005891543" evidence="2">
    <location>
        <begin position="18"/>
        <end position="167"/>
    </location>
</feature>
<evidence type="ECO:0000256" key="2">
    <source>
        <dbReference type="SAM" id="SignalP"/>
    </source>
</evidence>
<feature type="region of interest" description="Disordered" evidence="1">
    <location>
        <begin position="105"/>
        <end position="153"/>
    </location>
</feature>
<name>A0A0N4ZDF3_PARTI</name>
<dbReference type="Proteomes" id="UP000038045">
    <property type="component" value="Unplaced"/>
</dbReference>